<sequence length="549" mass="60470">MSDGDLWRDRNKVFVAGLPPHVDDNALYEKFKMFGEMHQSKVVYDQKTGRSKGFGFVTFCEYVHALEAVDNLNQSKWENRVLNVRFLQPKNGAAAGGSGGGPPMISNKPPKVIGPRPEGCTTIYVGNLAYDITEDVLRKVFEKCGTVKAIRFAEHIQTKEFRGFGYVQFYEEAPCEAAVKFDGMIVMGRPMNIDYGSRDEVSAKAREDLTKKLKKGICNKFQTGECDRGDDCKFAHVLKDQDAELLIQPADRPVGAASYAEAAAAPAPLNNANSDAPVCINFQKGKCKRGDACKFQHLGAEAVAVAAAAHTSAPVVAPTPVRAPRQEDAYDETPSHNEEPEEEATNADADAPVCQNFQKGKCKRGSACRFRHVAATKESTASYKQSSANQWAAPARVERPAAIVADVAVCQNFRRGRCNRGASCRFAHTGDVQQAAAAAVVEEVSFYQKRFQSICYNWQKSASCARGDNCPFQHEGGPEPAARAAHGGDHKEEEAPEEEEDVSVAKKDKKKEKKSKKRKASECESEDEEKVKKEKKDKKKKKKKDRSED</sequence>
<evidence type="ECO:0000256" key="3">
    <source>
        <dbReference type="ARBA" id="ARBA00022833"/>
    </source>
</evidence>
<keyword evidence="11" id="KW-1185">Reference proteome</keyword>
<dbReference type="EMBL" id="GL376628">
    <property type="status" value="NOT_ANNOTATED_CDS"/>
    <property type="molecule type" value="Genomic_DNA"/>
</dbReference>
<dbReference type="InterPro" id="IPR012677">
    <property type="entry name" value="Nucleotide-bd_a/b_plait_sf"/>
</dbReference>
<feature type="domain" description="RRM" evidence="8">
    <location>
        <begin position="121"/>
        <end position="198"/>
    </location>
</feature>
<feature type="domain" description="C3H1-type" evidence="9">
    <location>
        <begin position="212"/>
        <end position="239"/>
    </location>
</feature>
<accession>K3WDJ4</accession>
<dbReference type="EnsemblProtists" id="PYU1_T003035">
    <property type="protein sequence ID" value="PYU1_T003035"/>
    <property type="gene ID" value="PYU1_G003032"/>
</dbReference>
<feature type="zinc finger region" description="C3H1-type" evidence="6">
    <location>
        <begin position="273"/>
        <end position="300"/>
    </location>
</feature>
<dbReference type="PROSITE" id="PS50103">
    <property type="entry name" value="ZF_C3H1"/>
    <property type="match status" value="5"/>
</dbReference>
<dbReference type="SMART" id="SM00360">
    <property type="entry name" value="RRM"/>
    <property type="match status" value="2"/>
</dbReference>
<reference evidence="11" key="1">
    <citation type="journal article" date="2010" name="Genome Biol.">
        <title>Genome sequence of the necrotrophic plant pathogen Pythium ultimum reveals original pathogenicity mechanisms and effector repertoire.</title>
        <authorList>
            <person name="Levesque C.A."/>
            <person name="Brouwer H."/>
            <person name="Cano L."/>
            <person name="Hamilton J.P."/>
            <person name="Holt C."/>
            <person name="Huitema E."/>
            <person name="Raffaele S."/>
            <person name="Robideau G.P."/>
            <person name="Thines M."/>
            <person name="Win J."/>
            <person name="Zerillo M.M."/>
            <person name="Beakes G.W."/>
            <person name="Boore J.L."/>
            <person name="Busam D."/>
            <person name="Dumas B."/>
            <person name="Ferriera S."/>
            <person name="Fuerstenberg S.I."/>
            <person name="Gachon C.M."/>
            <person name="Gaulin E."/>
            <person name="Govers F."/>
            <person name="Grenville-Briggs L."/>
            <person name="Horner N."/>
            <person name="Hostetler J."/>
            <person name="Jiang R.H."/>
            <person name="Johnson J."/>
            <person name="Krajaejun T."/>
            <person name="Lin H."/>
            <person name="Meijer H.J."/>
            <person name="Moore B."/>
            <person name="Morris P."/>
            <person name="Phuntmart V."/>
            <person name="Puiu D."/>
            <person name="Shetty J."/>
            <person name="Stajich J.E."/>
            <person name="Tripathy S."/>
            <person name="Wawra S."/>
            <person name="van West P."/>
            <person name="Whitty B.R."/>
            <person name="Coutinho P.M."/>
            <person name="Henrissat B."/>
            <person name="Martin F."/>
            <person name="Thomas P.D."/>
            <person name="Tyler B.M."/>
            <person name="De Vries R.P."/>
            <person name="Kamoun S."/>
            <person name="Yandell M."/>
            <person name="Tisserat N."/>
            <person name="Buell C.R."/>
        </authorList>
    </citation>
    <scope>NUCLEOTIDE SEQUENCE</scope>
    <source>
        <strain evidence="11">DAOM:BR144</strain>
    </source>
</reference>
<feature type="zinc finger region" description="C3H1-type" evidence="6">
    <location>
        <begin position="212"/>
        <end position="239"/>
    </location>
</feature>
<dbReference type="Gene3D" id="3.30.70.330">
    <property type="match status" value="2"/>
</dbReference>
<feature type="zinc finger region" description="C3H1-type" evidence="6">
    <location>
        <begin position="405"/>
        <end position="431"/>
    </location>
</feature>
<feature type="domain" description="C3H1-type" evidence="9">
    <location>
        <begin position="273"/>
        <end position="300"/>
    </location>
</feature>
<keyword evidence="4 5" id="KW-0694">RNA-binding</keyword>
<evidence type="ECO:0000259" key="8">
    <source>
        <dbReference type="PROSITE" id="PS50102"/>
    </source>
</evidence>
<dbReference type="eggNOG" id="KOG4210">
    <property type="taxonomic scope" value="Eukaryota"/>
</dbReference>
<evidence type="ECO:0000256" key="5">
    <source>
        <dbReference type="PROSITE-ProRule" id="PRU00176"/>
    </source>
</evidence>
<evidence type="ECO:0000256" key="2">
    <source>
        <dbReference type="ARBA" id="ARBA00022771"/>
    </source>
</evidence>
<dbReference type="SMART" id="SM00356">
    <property type="entry name" value="ZnF_C3H1"/>
    <property type="match status" value="5"/>
</dbReference>
<feature type="region of interest" description="Disordered" evidence="7">
    <location>
        <begin position="317"/>
        <end position="350"/>
    </location>
</feature>
<reference evidence="10" key="3">
    <citation type="submission" date="2015-02" db="UniProtKB">
        <authorList>
            <consortium name="EnsemblProtists"/>
        </authorList>
    </citation>
    <scope>IDENTIFICATION</scope>
    <source>
        <strain evidence="10">DAOM BR144</strain>
    </source>
</reference>
<dbReference type="Pfam" id="PF00076">
    <property type="entry name" value="RRM_1"/>
    <property type="match status" value="2"/>
</dbReference>
<dbReference type="VEuPathDB" id="FungiDB:PYU1_G003032"/>
<dbReference type="PANTHER" id="PTHR48027">
    <property type="entry name" value="HETEROGENEOUS NUCLEAR RIBONUCLEOPROTEIN 87F-RELATED"/>
    <property type="match status" value="1"/>
</dbReference>
<dbReference type="OMA" id="SVCYNWQ"/>
<dbReference type="InterPro" id="IPR000504">
    <property type="entry name" value="RRM_dom"/>
</dbReference>
<evidence type="ECO:0000256" key="6">
    <source>
        <dbReference type="PROSITE-ProRule" id="PRU00723"/>
    </source>
</evidence>
<dbReference type="InterPro" id="IPR036855">
    <property type="entry name" value="Znf_CCCH_sf"/>
</dbReference>
<dbReference type="HOGENOM" id="CLU_493919_0_0_1"/>
<keyword evidence="3 6" id="KW-0862">Zinc</keyword>
<dbReference type="PROSITE" id="PS50102">
    <property type="entry name" value="RRM"/>
    <property type="match status" value="2"/>
</dbReference>
<dbReference type="STRING" id="431595.K3WDJ4"/>
<dbReference type="GO" id="GO:0003723">
    <property type="term" value="F:RNA binding"/>
    <property type="evidence" value="ECO:0007669"/>
    <property type="project" value="UniProtKB-UniRule"/>
</dbReference>
<feature type="compositionally biased region" description="Basic and acidic residues" evidence="7">
    <location>
        <begin position="324"/>
        <end position="338"/>
    </location>
</feature>
<dbReference type="InterPro" id="IPR035979">
    <property type="entry name" value="RBD_domain_sf"/>
</dbReference>
<organism evidence="10 11">
    <name type="scientific">Globisporangium ultimum (strain ATCC 200006 / CBS 805.95 / DAOM BR144)</name>
    <name type="common">Pythium ultimum</name>
    <dbReference type="NCBI Taxonomy" id="431595"/>
    <lineage>
        <taxon>Eukaryota</taxon>
        <taxon>Sar</taxon>
        <taxon>Stramenopiles</taxon>
        <taxon>Oomycota</taxon>
        <taxon>Peronosporomycetes</taxon>
        <taxon>Pythiales</taxon>
        <taxon>Pythiaceae</taxon>
        <taxon>Globisporangium</taxon>
    </lineage>
</organism>
<feature type="domain" description="RRM" evidence="8">
    <location>
        <begin position="11"/>
        <end position="89"/>
    </location>
</feature>
<dbReference type="AlphaFoldDB" id="K3WDJ4"/>
<name>K3WDJ4_GLOUD</name>
<dbReference type="GO" id="GO:0008270">
    <property type="term" value="F:zinc ion binding"/>
    <property type="evidence" value="ECO:0007669"/>
    <property type="project" value="UniProtKB-KW"/>
</dbReference>
<evidence type="ECO:0000256" key="4">
    <source>
        <dbReference type="ARBA" id="ARBA00022884"/>
    </source>
</evidence>
<dbReference type="FunFam" id="4.10.1000.10:FF:000042">
    <property type="entry name" value="Gar2 protein"/>
    <property type="match status" value="1"/>
</dbReference>
<feature type="domain" description="C3H1-type" evidence="9">
    <location>
        <begin position="348"/>
        <end position="375"/>
    </location>
</feature>
<dbReference type="SUPFAM" id="SSF54928">
    <property type="entry name" value="RNA-binding domain, RBD"/>
    <property type="match status" value="2"/>
</dbReference>
<evidence type="ECO:0000256" key="7">
    <source>
        <dbReference type="SAM" id="MobiDB-lite"/>
    </source>
</evidence>
<feature type="compositionally biased region" description="Basic residues" evidence="7">
    <location>
        <begin position="535"/>
        <end position="549"/>
    </location>
</feature>
<keyword evidence="1 6" id="KW-0479">Metal-binding</keyword>
<keyword evidence="2 6" id="KW-0863">Zinc-finger</keyword>
<evidence type="ECO:0000313" key="11">
    <source>
        <dbReference type="Proteomes" id="UP000019132"/>
    </source>
</evidence>
<dbReference type="SUPFAM" id="SSF90229">
    <property type="entry name" value="CCCH zinc finger"/>
    <property type="match status" value="1"/>
</dbReference>
<dbReference type="InterPro" id="IPR052462">
    <property type="entry name" value="SLIRP/GR-RBP-like"/>
</dbReference>
<dbReference type="Proteomes" id="UP000019132">
    <property type="component" value="Unassembled WGS sequence"/>
</dbReference>
<dbReference type="Gene3D" id="3.30.1370.210">
    <property type="match status" value="3"/>
</dbReference>
<feature type="domain" description="C3H1-type" evidence="9">
    <location>
        <begin position="405"/>
        <end position="431"/>
    </location>
</feature>
<dbReference type="Pfam" id="PF14608">
    <property type="entry name" value="zf-CCCH_2"/>
    <property type="match status" value="1"/>
</dbReference>
<feature type="zinc finger region" description="C3H1-type" evidence="6">
    <location>
        <begin position="348"/>
        <end position="375"/>
    </location>
</feature>
<feature type="region of interest" description="Disordered" evidence="7">
    <location>
        <begin position="475"/>
        <end position="549"/>
    </location>
</feature>
<dbReference type="InParanoid" id="K3WDJ4"/>
<feature type="domain" description="C3H1-type" evidence="9">
    <location>
        <begin position="449"/>
        <end position="477"/>
    </location>
</feature>
<evidence type="ECO:0000313" key="10">
    <source>
        <dbReference type="EnsemblProtists" id="PYU1_T003035"/>
    </source>
</evidence>
<proteinExistence type="predicted"/>
<feature type="zinc finger region" description="C3H1-type" evidence="6">
    <location>
        <begin position="449"/>
        <end position="477"/>
    </location>
</feature>
<reference evidence="11" key="2">
    <citation type="submission" date="2010-04" db="EMBL/GenBank/DDBJ databases">
        <authorList>
            <person name="Buell R."/>
            <person name="Hamilton J."/>
            <person name="Hostetler J."/>
        </authorList>
    </citation>
    <scope>NUCLEOTIDE SEQUENCE [LARGE SCALE GENOMIC DNA]</scope>
    <source>
        <strain evidence="11">DAOM:BR144</strain>
    </source>
</reference>
<dbReference type="InterPro" id="IPR000571">
    <property type="entry name" value="Znf_CCCH"/>
</dbReference>
<evidence type="ECO:0000256" key="1">
    <source>
        <dbReference type="ARBA" id="ARBA00022723"/>
    </source>
</evidence>
<dbReference type="Pfam" id="PF00642">
    <property type="entry name" value="zf-CCCH"/>
    <property type="match status" value="4"/>
</dbReference>
<protein>
    <submittedName>
        <fullName evidence="10">Uncharacterized protein</fullName>
    </submittedName>
</protein>
<feature type="compositionally biased region" description="Basic residues" evidence="7">
    <location>
        <begin position="507"/>
        <end position="519"/>
    </location>
</feature>
<evidence type="ECO:0000259" key="9">
    <source>
        <dbReference type="PROSITE" id="PS50103"/>
    </source>
</evidence>